<accession>A0AAV1I3N3</accession>
<organism evidence="3 4">
    <name type="scientific">Coccomyxa viridis</name>
    <dbReference type="NCBI Taxonomy" id="1274662"/>
    <lineage>
        <taxon>Eukaryota</taxon>
        <taxon>Viridiplantae</taxon>
        <taxon>Chlorophyta</taxon>
        <taxon>core chlorophytes</taxon>
        <taxon>Trebouxiophyceae</taxon>
        <taxon>Trebouxiophyceae incertae sedis</taxon>
        <taxon>Coccomyxaceae</taxon>
        <taxon>Coccomyxa</taxon>
    </lineage>
</organism>
<dbReference type="InterPro" id="IPR013120">
    <property type="entry name" value="FAR_NAD-bd"/>
</dbReference>
<dbReference type="Gene3D" id="3.40.50.720">
    <property type="entry name" value="NAD(P)-binding Rossmann-like Domain"/>
    <property type="match status" value="1"/>
</dbReference>
<comment type="function">
    <text evidence="1">Catalyzes the reduction of fatty acyl-CoA to fatty alcohols.</text>
</comment>
<keyword evidence="1" id="KW-0444">Lipid biosynthesis</keyword>
<dbReference type="PANTHER" id="PTHR11011">
    <property type="entry name" value="MALE STERILITY PROTEIN 2-RELATED"/>
    <property type="match status" value="1"/>
</dbReference>
<dbReference type="SUPFAM" id="SSF51735">
    <property type="entry name" value="NAD(P)-binding Rossmann-fold domains"/>
    <property type="match status" value="1"/>
</dbReference>
<dbReference type="InterPro" id="IPR036291">
    <property type="entry name" value="NAD(P)-bd_dom_sf"/>
</dbReference>
<evidence type="ECO:0000313" key="3">
    <source>
        <dbReference type="EMBL" id="CAK0769306.1"/>
    </source>
</evidence>
<keyword evidence="1" id="KW-0521">NADP</keyword>
<dbReference type="Pfam" id="PF07993">
    <property type="entry name" value="NAD_binding_4"/>
    <property type="match status" value="1"/>
</dbReference>
<dbReference type="GO" id="GO:0102965">
    <property type="term" value="F:alcohol-forming long-chain fatty acyl-CoA reductase activity"/>
    <property type="evidence" value="ECO:0007669"/>
    <property type="project" value="UniProtKB-EC"/>
</dbReference>
<dbReference type="Proteomes" id="UP001314263">
    <property type="component" value="Unassembled WGS sequence"/>
</dbReference>
<reference evidence="3 4" key="1">
    <citation type="submission" date="2023-10" db="EMBL/GenBank/DDBJ databases">
        <authorList>
            <person name="Maclean D."/>
            <person name="Macfadyen A."/>
        </authorList>
    </citation>
    <scope>NUCLEOTIDE SEQUENCE [LARGE SCALE GENOMIC DNA]</scope>
</reference>
<dbReference type="GO" id="GO:0035336">
    <property type="term" value="P:long-chain fatty-acyl-CoA metabolic process"/>
    <property type="evidence" value="ECO:0007669"/>
    <property type="project" value="TreeGrafter"/>
</dbReference>
<evidence type="ECO:0000313" key="4">
    <source>
        <dbReference type="Proteomes" id="UP001314263"/>
    </source>
</evidence>
<dbReference type="PANTHER" id="PTHR11011:SF45">
    <property type="entry name" value="FATTY ACYL-COA REDUCTASE CG8306-RELATED"/>
    <property type="match status" value="1"/>
</dbReference>
<keyword evidence="1" id="KW-0560">Oxidoreductase</keyword>
<dbReference type="EC" id="1.2.1.84" evidence="1"/>
<protein>
    <recommendedName>
        <fullName evidence="1">Fatty acyl-CoA reductase</fullName>
        <ecNumber evidence="1">1.2.1.84</ecNumber>
    </recommendedName>
</protein>
<feature type="domain" description="Thioester reductase (TE)" evidence="2">
    <location>
        <begin position="2"/>
        <end position="262"/>
    </location>
</feature>
<evidence type="ECO:0000259" key="2">
    <source>
        <dbReference type="Pfam" id="PF07993"/>
    </source>
</evidence>
<name>A0AAV1I3N3_9CHLO</name>
<dbReference type="AlphaFoldDB" id="A0AAV1I3N3"/>
<proteinExistence type="inferred from homology"/>
<comment type="catalytic activity">
    <reaction evidence="1">
        <text>a long-chain fatty acyl-CoA + 2 NADPH + 2 H(+) = a long-chain primary fatty alcohol + 2 NADP(+) + CoA</text>
        <dbReference type="Rhea" id="RHEA:52716"/>
        <dbReference type="ChEBI" id="CHEBI:15378"/>
        <dbReference type="ChEBI" id="CHEBI:57287"/>
        <dbReference type="ChEBI" id="CHEBI:57783"/>
        <dbReference type="ChEBI" id="CHEBI:58349"/>
        <dbReference type="ChEBI" id="CHEBI:77396"/>
        <dbReference type="ChEBI" id="CHEBI:83139"/>
        <dbReference type="EC" id="1.2.1.84"/>
    </reaction>
</comment>
<dbReference type="EMBL" id="CAUYUE010000004">
    <property type="protein sequence ID" value="CAK0769306.1"/>
    <property type="molecule type" value="Genomic_DNA"/>
</dbReference>
<keyword evidence="4" id="KW-1185">Reference proteome</keyword>
<gene>
    <name evidence="3" type="ORF">CVIRNUC_003653</name>
</gene>
<keyword evidence="1" id="KW-0443">Lipid metabolism</keyword>
<comment type="caution">
    <text evidence="3">The sequence shown here is derived from an EMBL/GenBank/DDBJ whole genome shotgun (WGS) entry which is preliminary data.</text>
</comment>
<dbReference type="InterPro" id="IPR026055">
    <property type="entry name" value="FAR"/>
</dbReference>
<evidence type="ECO:0000256" key="1">
    <source>
        <dbReference type="RuleBase" id="RU363097"/>
    </source>
</evidence>
<comment type="similarity">
    <text evidence="1">Belongs to the fatty acyl-CoA reductase family.</text>
</comment>
<dbReference type="GO" id="GO:0080019">
    <property type="term" value="F:alcohol-forming very long-chain fatty acyl-CoA reductase activity"/>
    <property type="evidence" value="ECO:0007669"/>
    <property type="project" value="InterPro"/>
</dbReference>
<sequence>MSRITVIVRDKKGLTAPARIERLLGHNDLFRVWRKSKPNAECLDIRVGDTTLVLCGLSTHACAELAQSVTHVIHCAASIAFDVPVHESLRQNYEATRNVAELAQQFKTLQRFVHVSTAYVNSFLPKGSWVDERVRPLVGRLSGLIDHRAVASELASLAPSTADQKGAFYIRDVGLPNVYTFTKNLAEQLMLDLHAVDFPVSIVRPTIVSCLNGAPAPGYFGNNSGAIAFVMAFATGMAHHTCHDQDNHGQDVIPCDLVASVIIAAGALRLQIEPDSTPSVFHVASSTTHSEPVANQFRRIFLPYWTQRPPPFTLYSRPYQNLWKKGFYSPEKSLTFRYRNFCQSMHIGVLALGLHASGKKRIARLLKKQWKTWKLYNTEAMDFNLFFSVDNTAALYRSMPENTASDFKMLWQGPEDSWDDYYRLVFDAIHTKIFRSPSA</sequence>